<dbReference type="Gene3D" id="3.40.640.10">
    <property type="entry name" value="Type I PLP-dependent aspartate aminotransferase-like (Major domain)"/>
    <property type="match status" value="1"/>
</dbReference>
<keyword evidence="5 7" id="KW-0456">Lyase</keyword>
<dbReference type="EMBL" id="CP007453">
    <property type="protein sequence ID" value="AHM58223.1"/>
    <property type="molecule type" value="Genomic_DNA"/>
</dbReference>
<keyword evidence="4 6" id="KW-0663">Pyridoxal phosphate</keyword>
<evidence type="ECO:0000256" key="2">
    <source>
        <dbReference type="ARBA" id="ARBA00009533"/>
    </source>
</evidence>
<proteinExistence type="inferred from homology"/>
<evidence type="ECO:0000256" key="7">
    <source>
        <dbReference type="RuleBase" id="RU000382"/>
    </source>
</evidence>
<dbReference type="GO" id="GO:0004058">
    <property type="term" value="F:aromatic-L-amino-acid decarboxylase activity"/>
    <property type="evidence" value="ECO:0007669"/>
    <property type="project" value="UniProtKB-ARBA"/>
</dbReference>
<geneLocation type="plasmid" evidence="8 9">
    <name>EAL2_808p</name>
</geneLocation>
<keyword evidence="8" id="KW-0614">Plasmid</keyword>
<comment type="similarity">
    <text evidence="2 7">Belongs to the group II decarboxylase family.</text>
</comment>
<protein>
    <submittedName>
        <fullName evidence="8">Pyridoxal-dependent decarboxylase</fullName>
    </submittedName>
</protein>
<dbReference type="Gene3D" id="3.90.1150.10">
    <property type="entry name" value="Aspartate Aminotransferase, domain 1"/>
    <property type="match status" value="1"/>
</dbReference>
<sequence length="468" mass="50988">MNENIKSMCDHLREQAEDYALMEQAKEYALEYMRGVQDRSVFPNDETISNLEVFRESLNDEPSDPYDVIRILHEFGSPATVAQTGGRYFGFVCGGIAPAALAAKWISDTWDQNAGMYVMSPVAGVIEDVCEKWLVELLGLPGGTAAGFVGGSCTATLCALAAGRNSLLDQLGYDVSKKGLFGAPEIKVVLGEGAHSTIYKALSILGLGSERIITVPTDEQGRIRAYAVPELDTRTLLILQAGNVNSGAYDDFAALCKKAREAGAWIHIDGAFGLWAAASKRLGHLVKGAELADSWSIDAHKTLNAPYDNGIVFCRNRDALVNALQMSGSYIVYSENRDGMIYTLDMSRRGRIFELWATLKSLGKKGTEELVDDLHDKAVYFAAALRDNGFQIKNDVCFNQILLSLGDSDSTEKALKLVQDSGECWCGGSKWEGQSVIRVSVCSYRTTYEDIDRSVAAFAAAKEKALSK</sequence>
<comment type="cofactor">
    <cofactor evidence="1 6 7">
        <name>pyridoxal 5'-phosphate</name>
        <dbReference type="ChEBI" id="CHEBI:597326"/>
    </cofactor>
</comment>
<dbReference type="Pfam" id="PF00282">
    <property type="entry name" value="Pyridoxal_deC"/>
    <property type="match status" value="1"/>
</dbReference>
<evidence type="ECO:0000256" key="4">
    <source>
        <dbReference type="ARBA" id="ARBA00022898"/>
    </source>
</evidence>
<organism evidence="8 9">
    <name type="scientific">Peptoclostridium acidaminophilum DSM 3953</name>
    <dbReference type="NCBI Taxonomy" id="1286171"/>
    <lineage>
        <taxon>Bacteria</taxon>
        <taxon>Bacillati</taxon>
        <taxon>Bacillota</taxon>
        <taxon>Clostridia</taxon>
        <taxon>Peptostreptococcales</taxon>
        <taxon>Peptoclostridiaceae</taxon>
        <taxon>Peptoclostridium</taxon>
    </lineage>
</organism>
<dbReference type="PANTHER" id="PTHR11999">
    <property type="entry name" value="GROUP II PYRIDOXAL-5-PHOSPHATE DECARBOXYLASE"/>
    <property type="match status" value="1"/>
</dbReference>
<evidence type="ECO:0000256" key="1">
    <source>
        <dbReference type="ARBA" id="ARBA00001933"/>
    </source>
</evidence>
<dbReference type="KEGG" id="eac:EAL2_808p07200"/>
<dbReference type="RefSeq" id="WP_025437056.1">
    <property type="nucleotide sequence ID" value="NZ_CP007453.1"/>
</dbReference>
<dbReference type="AlphaFoldDB" id="W8TKG7"/>
<evidence type="ECO:0000256" key="3">
    <source>
        <dbReference type="ARBA" id="ARBA00022793"/>
    </source>
</evidence>
<keyword evidence="3" id="KW-0210">Decarboxylase</keyword>
<dbReference type="GO" id="GO:0030170">
    <property type="term" value="F:pyridoxal phosphate binding"/>
    <property type="evidence" value="ECO:0007669"/>
    <property type="project" value="InterPro"/>
</dbReference>
<dbReference type="PANTHER" id="PTHR11999:SF70">
    <property type="entry name" value="MIP05841P"/>
    <property type="match status" value="1"/>
</dbReference>
<dbReference type="SUPFAM" id="SSF53383">
    <property type="entry name" value="PLP-dependent transferases"/>
    <property type="match status" value="1"/>
</dbReference>
<keyword evidence="9" id="KW-1185">Reference proteome</keyword>
<dbReference type="InterPro" id="IPR002129">
    <property type="entry name" value="PyrdxlP-dep_de-COase"/>
</dbReference>
<dbReference type="HOGENOM" id="CLU_011856_0_4_9"/>
<evidence type="ECO:0000256" key="5">
    <source>
        <dbReference type="ARBA" id="ARBA00023239"/>
    </source>
</evidence>
<feature type="modified residue" description="N6-(pyridoxal phosphate)lysine" evidence="6">
    <location>
        <position position="301"/>
    </location>
</feature>
<accession>W8TKG7</accession>
<dbReference type="InterPro" id="IPR010977">
    <property type="entry name" value="Aromatic_deC"/>
</dbReference>
<dbReference type="InterPro" id="IPR015422">
    <property type="entry name" value="PyrdxlP-dep_Trfase_small"/>
</dbReference>
<name>W8TKG7_PEPAC</name>
<dbReference type="PATRIC" id="fig|1286171.3.peg.2902"/>
<evidence type="ECO:0000256" key="6">
    <source>
        <dbReference type="PIRSR" id="PIRSR602129-50"/>
    </source>
</evidence>
<evidence type="ECO:0000313" key="9">
    <source>
        <dbReference type="Proteomes" id="UP000019591"/>
    </source>
</evidence>
<evidence type="ECO:0000313" key="8">
    <source>
        <dbReference type="EMBL" id="AHM58223.1"/>
    </source>
</evidence>
<gene>
    <name evidence="8" type="ORF">EAL2_808p07200</name>
</gene>
<dbReference type="InterPro" id="IPR015421">
    <property type="entry name" value="PyrdxlP-dep_Trfase_major"/>
</dbReference>
<dbReference type="Proteomes" id="UP000019591">
    <property type="component" value="Plasmid EAL2_808p"/>
</dbReference>
<dbReference type="InterPro" id="IPR015424">
    <property type="entry name" value="PyrdxlP-dep_Trfase"/>
</dbReference>
<reference evidence="8 9" key="1">
    <citation type="journal article" date="2014" name="Genome Announc.">
        <title>Complete Genome Sequence of Amino Acid-Utilizing Eubacterium acidaminophilum al-2 (DSM 3953).</title>
        <authorList>
            <person name="Poehlein A."/>
            <person name="Andreesen J.R."/>
            <person name="Daniel R."/>
        </authorList>
    </citation>
    <scope>NUCLEOTIDE SEQUENCE [LARGE SCALE GENOMIC DNA]</scope>
    <source>
        <strain evidence="8 9">DSM 3953</strain>
        <plasmid evidence="9">Plasmid EAL2_808p</plasmid>
    </source>
</reference>
<dbReference type="GO" id="GO:0019752">
    <property type="term" value="P:carboxylic acid metabolic process"/>
    <property type="evidence" value="ECO:0007669"/>
    <property type="project" value="InterPro"/>
</dbReference>
<dbReference type="eggNOG" id="COG0076">
    <property type="taxonomic scope" value="Bacteria"/>
</dbReference>